<protein>
    <submittedName>
        <fullName evidence="1">Patatin-like phospholipase</fullName>
    </submittedName>
</protein>
<evidence type="ECO:0000313" key="1">
    <source>
        <dbReference type="EMBL" id="MCH96694.1"/>
    </source>
</evidence>
<dbReference type="EMBL" id="LXQA010032989">
    <property type="protein sequence ID" value="MCH96694.1"/>
    <property type="molecule type" value="Genomic_DNA"/>
</dbReference>
<sequence length="94" mass="10640">EYDLAKSTSAADNVTKENLENLVRAGENLLEQPVKVIDVNSFDPHENQNDGTNAEALESLAEILHKEKQLRLEMKAMEKMKLMKKMGRPFVEAI</sequence>
<keyword evidence="2" id="KW-1185">Reference proteome</keyword>
<reference evidence="1 2" key="1">
    <citation type="journal article" date="2018" name="Front. Plant Sci.">
        <title>Red Clover (Trifolium pratense) and Zigzag Clover (T. medium) - A Picture of Genomic Similarities and Differences.</title>
        <authorList>
            <person name="Dluhosova J."/>
            <person name="Istvanek J."/>
            <person name="Nedelnik J."/>
            <person name="Repkova J."/>
        </authorList>
    </citation>
    <scope>NUCLEOTIDE SEQUENCE [LARGE SCALE GENOMIC DNA]</scope>
    <source>
        <strain evidence="2">cv. 10/8</strain>
        <tissue evidence="1">Leaf</tissue>
    </source>
</reference>
<dbReference type="Proteomes" id="UP000265520">
    <property type="component" value="Unassembled WGS sequence"/>
</dbReference>
<dbReference type="Gene3D" id="3.40.1090.10">
    <property type="entry name" value="Cytosolic phospholipase A2 catalytic domain"/>
    <property type="match status" value="1"/>
</dbReference>
<feature type="non-terminal residue" evidence="1">
    <location>
        <position position="1"/>
    </location>
</feature>
<organism evidence="1 2">
    <name type="scientific">Trifolium medium</name>
    <dbReference type="NCBI Taxonomy" id="97028"/>
    <lineage>
        <taxon>Eukaryota</taxon>
        <taxon>Viridiplantae</taxon>
        <taxon>Streptophyta</taxon>
        <taxon>Embryophyta</taxon>
        <taxon>Tracheophyta</taxon>
        <taxon>Spermatophyta</taxon>
        <taxon>Magnoliopsida</taxon>
        <taxon>eudicotyledons</taxon>
        <taxon>Gunneridae</taxon>
        <taxon>Pentapetalae</taxon>
        <taxon>rosids</taxon>
        <taxon>fabids</taxon>
        <taxon>Fabales</taxon>
        <taxon>Fabaceae</taxon>
        <taxon>Papilionoideae</taxon>
        <taxon>50 kb inversion clade</taxon>
        <taxon>NPAAA clade</taxon>
        <taxon>Hologalegina</taxon>
        <taxon>IRL clade</taxon>
        <taxon>Trifolieae</taxon>
        <taxon>Trifolium</taxon>
    </lineage>
</organism>
<name>A0A392NDR7_9FABA</name>
<proteinExistence type="predicted"/>
<gene>
    <name evidence="1" type="ORF">A2U01_0017683</name>
</gene>
<accession>A0A392NDR7</accession>
<evidence type="ECO:0000313" key="2">
    <source>
        <dbReference type="Proteomes" id="UP000265520"/>
    </source>
</evidence>
<dbReference type="AlphaFoldDB" id="A0A392NDR7"/>
<comment type="caution">
    <text evidence="1">The sequence shown here is derived from an EMBL/GenBank/DDBJ whole genome shotgun (WGS) entry which is preliminary data.</text>
</comment>